<evidence type="ECO:0000313" key="3">
    <source>
        <dbReference type="EMBL" id="KAK0701780.1"/>
    </source>
</evidence>
<dbReference type="InterPro" id="IPR027417">
    <property type="entry name" value="P-loop_NTPase"/>
</dbReference>
<comment type="caution">
    <text evidence="3">The sequence shown here is derived from an EMBL/GenBank/DDBJ whole genome shotgun (WGS) entry which is preliminary data.</text>
</comment>
<dbReference type="PANTHER" id="PTHR11566:SF215">
    <property type="entry name" value="DYNAMIN GTPASE"/>
    <property type="match status" value="1"/>
</dbReference>
<sequence length="669" mass="75119">MGGPDNMDGLGNHVYLEKQDKLRDIGVDIHTSQGLCTRYATQITLRRNPVKSIVISITPRTIADTVSKEKARAFRSELEGFDGNQLAAVIEKANAAMGIRSSPSKDDMSLRMFSDDILKIEISSPEHPHLTVIDVPGLFSVADEGLTTELDKLIVENMVQRYMENERIIVLAILSCLSDRATECEKAVVQPLRELVCGNTLKLGYFIVCNRGADEDALDILQCKMKEAELFTKPEWAPIVELGRTGVLALRAALQDLLTELAKQELPKQKVEVSKRLFNSRDTLKAMGPPRADPASQRQFLSSLASKFEGIVRDALEGRYESDLIFEDNPDMKLITKVCSLNEGFSSLMLRSGHTWTFGKTSKQPSSPPSSSTDQVGEQIAKYEAIAKESELRVSDFPGPQAHDLVPPLIVPVAQPKSTLAEFIDEIYSQSRGPELGSFGGALLPLAFRKQAANWSYLVQRHVQTVVADVFLFIIELLQHVFVEKKLRDTIWEIALSDKIVDSCRRAFEHADFLVKLELEGRPSTYDHHFNDNVQKARMERLTENLKTKIYFNASEPANSTIPWQVLQDAVNNKSNSDQIKEEIHDIMEAYYKVAHKRFVDIFCQQVVHYYLLDSLDSPLKVLTPALIMTMTDSTLDRIAGETQAARRERQRLQTEIEGLEAALQVLRS</sequence>
<feature type="coiled-coil region" evidence="1">
    <location>
        <begin position="636"/>
        <end position="663"/>
    </location>
</feature>
<dbReference type="SUPFAM" id="SSF52540">
    <property type="entry name" value="P-loop containing nucleoside triphosphate hydrolases"/>
    <property type="match status" value="1"/>
</dbReference>
<feature type="domain" description="GED" evidence="2">
    <location>
        <begin position="581"/>
        <end position="669"/>
    </location>
</feature>
<dbReference type="Gene3D" id="1.20.120.1240">
    <property type="entry name" value="Dynamin, middle domain"/>
    <property type="match status" value="1"/>
</dbReference>
<accession>A0AA40DG38</accession>
<dbReference type="PANTHER" id="PTHR11566">
    <property type="entry name" value="DYNAMIN"/>
    <property type="match status" value="1"/>
</dbReference>
<keyword evidence="4" id="KW-1185">Reference proteome</keyword>
<dbReference type="GO" id="GO:0016020">
    <property type="term" value="C:membrane"/>
    <property type="evidence" value="ECO:0007669"/>
    <property type="project" value="TreeGrafter"/>
</dbReference>
<dbReference type="GeneID" id="85327726"/>
<evidence type="ECO:0000259" key="2">
    <source>
        <dbReference type="PROSITE" id="PS51388"/>
    </source>
</evidence>
<dbReference type="InterPro" id="IPR000375">
    <property type="entry name" value="Dynamin_stalk"/>
</dbReference>
<dbReference type="InterPro" id="IPR045063">
    <property type="entry name" value="Dynamin_N"/>
</dbReference>
<dbReference type="Pfam" id="PF00350">
    <property type="entry name" value="Dynamin_N"/>
    <property type="match status" value="1"/>
</dbReference>
<dbReference type="GO" id="GO:0005739">
    <property type="term" value="C:mitochondrion"/>
    <property type="evidence" value="ECO:0007669"/>
    <property type="project" value="TreeGrafter"/>
</dbReference>
<reference evidence="3" key="1">
    <citation type="submission" date="2023-06" db="EMBL/GenBank/DDBJ databases">
        <title>Genome-scale phylogeny and comparative genomics of the fungal order Sordariales.</title>
        <authorList>
            <consortium name="Lawrence Berkeley National Laboratory"/>
            <person name="Hensen N."/>
            <person name="Bonometti L."/>
            <person name="Westerberg I."/>
            <person name="Brannstrom I.O."/>
            <person name="Guillou S."/>
            <person name="Cros-Aarteil S."/>
            <person name="Calhoun S."/>
            <person name="Haridas S."/>
            <person name="Kuo A."/>
            <person name="Mondo S."/>
            <person name="Pangilinan J."/>
            <person name="Riley R."/>
            <person name="LaButti K."/>
            <person name="Andreopoulos B."/>
            <person name="Lipzen A."/>
            <person name="Chen C."/>
            <person name="Yanf M."/>
            <person name="Daum C."/>
            <person name="Ng V."/>
            <person name="Clum A."/>
            <person name="Steindorff A."/>
            <person name="Ohm R."/>
            <person name="Martin F."/>
            <person name="Silar P."/>
            <person name="Natvig D."/>
            <person name="Lalanne C."/>
            <person name="Gautier V."/>
            <person name="Ament-velasquez S.L."/>
            <person name="Kruys A."/>
            <person name="Hutchinson M.I."/>
            <person name="Powell A.J."/>
            <person name="Barry K."/>
            <person name="Miller A.N."/>
            <person name="Grigoriev I.V."/>
            <person name="Debuchy R."/>
            <person name="Gladieux P."/>
            <person name="Thoren M.H."/>
            <person name="Johannesson H."/>
        </authorList>
    </citation>
    <scope>NUCLEOTIDE SEQUENCE</scope>
    <source>
        <strain evidence="3">SMH2392-1A</strain>
    </source>
</reference>
<dbReference type="GO" id="GO:0016559">
    <property type="term" value="P:peroxisome fission"/>
    <property type="evidence" value="ECO:0007669"/>
    <property type="project" value="TreeGrafter"/>
</dbReference>
<organism evidence="3 4">
    <name type="scientific">Lasiosphaeria miniovina</name>
    <dbReference type="NCBI Taxonomy" id="1954250"/>
    <lineage>
        <taxon>Eukaryota</taxon>
        <taxon>Fungi</taxon>
        <taxon>Dikarya</taxon>
        <taxon>Ascomycota</taxon>
        <taxon>Pezizomycotina</taxon>
        <taxon>Sordariomycetes</taxon>
        <taxon>Sordariomycetidae</taxon>
        <taxon>Sordariales</taxon>
        <taxon>Lasiosphaeriaceae</taxon>
        <taxon>Lasiosphaeria</taxon>
    </lineage>
</organism>
<dbReference type="RefSeq" id="XP_060289444.1">
    <property type="nucleotide sequence ID" value="XM_060444456.1"/>
</dbReference>
<dbReference type="GO" id="GO:0006897">
    <property type="term" value="P:endocytosis"/>
    <property type="evidence" value="ECO:0007669"/>
    <property type="project" value="TreeGrafter"/>
</dbReference>
<protein>
    <recommendedName>
        <fullName evidence="2">GED domain-containing protein</fullName>
    </recommendedName>
</protein>
<dbReference type="GO" id="GO:0048312">
    <property type="term" value="P:intracellular distribution of mitochondria"/>
    <property type="evidence" value="ECO:0007669"/>
    <property type="project" value="TreeGrafter"/>
</dbReference>
<evidence type="ECO:0000256" key="1">
    <source>
        <dbReference type="SAM" id="Coils"/>
    </source>
</evidence>
<dbReference type="AlphaFoldDB" id="A0AA40DG38"/>
<dbReference type="GO" id="GO:0008017">
    <property type="term" value="F:microtubule binding"/>
    <property type="evidence" value="ECO:0007669"/>
    <property type="project" value="TreeGrafter"/>
</dbReference>
<dbReference type="PROSITE" id="PS51388">
    <property type="entry name" value="GED"/>
    <property type="match status" value="1"/>
</dbReference>
<dbReference type="GO" id="GO:0005874">
    <property type="term" value="C:microtubule"/>
    <property type="evidence" value="ECO:0007669"/>
    <property type="project" value="TreeGrafter"/>
</dbReference>
<dbReference type="Pfam" id="PF01031">
    <property type="entry name" value="Dynamin_M"/>
    <property type="match status" value="1"/>
</dbReference>
<evidence type="ECO:0000313" key="4">
    <source>
        <dbReference type="Proteomes" id="UP001172101"/>
    </source>
</evidence>
<dbReference type="GO" id="GO:0003924">
    <property type="term" value="F:GTPase activity"/>
    <property type="evidence" value="ECO:0007669"/>
    <property type="project" value="TreeGrafter"/>
</dbReference>
<proteinExistence type="predicted"/>
<dbReference type="InterPro" id="IPR020850">
    <property type="entry name" value="GED_dom"/>
</dbReference>
<dbReference type="EMBL" id="JAUIRO010000009">
    <property type="protein sequence ID" value="KAK0701780.1"/>
    <property type="molecule type" value="Genomic_DNA"/>
</dbReference>
<dbReference type="Proteomes" id="UP001172101">
    <property type="component" value="Unassembled WGS sequence"/>
</dbReference>
<name>A0AA40DG38_9PEZI</name>
<keyword evidence="1" id="KW-0175">Coiled coil</keyword>
<dbReference type="InterPro" id="IPR022812">
    <property type="entry name" value="Dynamin"/>
</dbReference>
<gene>
    <name evidence="3" type="ORF">B0T26DRAFT_744791</name>
</gene>
<dbReference type="Gene3D" id="3.40.50.300">
    <property type="entry name" value="P-loop containing nucleotide triphosphate hydrolases"/>
    <property type="match status" value="1"/>
</dbReference>
<dbReference type="GO" id="GO:0000266">
    <property type="term" value="P:mitochondrial fission"/>
    <property type="evidence" value="ECO:0007669"/>
    <property type="project" value="TreeGrafter"/>
</dbReference>